<dbReference type="Gene3D" id="3.90.1150.10">
    <property type="entry name" value="Aspartate Aminotransferase, domain 1"/>
    <property type="match status" value="1"/>
</dbReference>
<keyword evidence="3 7" id="KW-0032">Aminotransferase</keyword>
<dbReference type="InterPro" id="IPR015424">
    <property type="entry name" value="PyrdxlP-dep_Trfase"/>
</dbReference>
<feature type="domain" description="Aminotransferase class I/classII large" evidence="6">
    <location>
        <begin position="187"/>
        <end position="524"/>
    </location>
</feature>
<keyword evidence="4 7" id="KW-0808">Transferase</keyword>
<dbReference type="NCBIfam" id="TIGR03801">
    <property type="entry name" value="asp_4_decarbox"/>
    <property type="match status" value="1"/>
</dbReference>
<evidence type="ECO:0000256" key="2">
    <source>
        <dbReference type="ARBA" id="ARBA00007441"/>
    </source>
</evidence>
<reference evidence="7 8" key="1">
    <citation type="submission" date="2024-09" db="EMBL/GenBank/DDBJ databases">
        <authorList>
            <person name="Lee S.D."/>
        </authorList>
    </citation>
    <scope>NUCLEOTIDE SEQUENCE [LARGE SCALE GENOMIC DNA]</scope>
    <source>
        <strain evidence="7 8">N1-5</strain>
    </source>
</reference>
<dbReference type="SUPFAM" id="SSF53383">
    <property type="entry name" value="PLP-dependent transferases"/>
    <property type="match status" value="1"/>
</dbReference>
<dbReference type="InterPro" id="IPR050596">
    <property type="entry name" value="AspAT/PAT-like"/>
</dbReference>
<comment type="similarity">
    <text evidence="2">Belongs to the class-I pyridoxal-phosphate-dependent aminotransferase family.</text>
</comment>
<dbReference type="Pfam" id="PF00155">
    <property type="entry name" value="Aminotran_1_2"/>
    <property type="match status" value="1"/>
</dbReference>
<dbReference type="PANTHER" id="PTHR46383:SF1">
    <property type="entry name" value="ASPARTATE AMINOTRANSFERASE"/>
    <property type="match status" value="1"/>
</dbReference>
<keyword evidence="7" id="KW-0456">Lyase</keyword>
<keyword evidence="5" id="KW-0663">Pyridoxal phosphate</keyword>
<organism evidence="7 8">
    <name type="scientific">Streptacidiphilus cavernicola</name>
    <dbReference type="NCBI Taxonomy" id="3342716"/>
    <lineage>
        <taxon>Bacteria</taxon>
        <taxon>Bacillati</taxon>
        <taxon>Actinomycetota</taxon>
        <taxon>Actinomycetes</taxon>
        <taxon>Kitasatosporales</taxon>
        <taxon>Streptomycetaceae</taxon>
        <taxon>Streptacidiphilus</taxon>
    </lineage>
</organism>
<dbReference type="EMBL" id="JBHEZZ010000001">
    <property type="protein sequence ID" value="MFC1399900.1"/>
    <property type="molecule type" value="Genomic_DNA"/>
</dbReference>
<dbReference type="EC" id="2.6.1.1" evidence="7"/>
<evidence type="ECO:0000256" key="3">
    <source>
        <dbReference type="ARBA" id="ARBA00022576"/>
    </source>
</evidence>
<evidence type="ECO:0000256" key="4">
    <source>
        <dbReference type="ARBA" id="ARBA00022679"/>
    </source>
</evidence>
<dbReference type="InterPro" id="IPR015421">
    <property type="entry name" value="PyrdxlP-dep_Trfase_major"/>
</dbReference>
<keyword evidence="8" id="KW-1185">Reference proteome</keyword>
<dbReference type="GO" id="GO:0004069">
    <property type="term" value="F:L-aspartate:2-oxoglutarate aminotransferase activity"/>
    <property type="evidence" value="ECO:0007669"/>
    <property type="project" value="UniProtKB-EC"/>
</dbReference>
<dbReference type="InterPro" id="IPR015422">
    <property type="entry name" value="PyrdxlP-dep_Trfase_small"/>
</dbReference>
<dbReference type="Proteomes" id="UP001592528">
    <property type="component" value="Unassembled WGS sequence"/>
</dbReference>
<evidence type="ECO:0000313" key="7">
    <source>
        <dbReference type="EMBL" id="MFC1399900.1"/>
    </source>
</evidence>
<dbReference type="RefSeq" id="WP_030250370.1">
    <property type="nucleotide sequence ID" value="NZ_JBHEZZ010000001.1"/>
</dbReference>
<dbReference type="InterPro" id="IPR004839">
    <property type="entry name" value="Aminotransferase_I/II_large"/>
</dbReference>
<accession>A0ABV6UEM0</accession>
<proteinExistence type="inferred from homology"/>
<evidence type="ECO:0000256" key="1">
    <source>
        <dbReference type="ARBA" id="ARBA00001933"/>
    </source>
</evidence>
<protein>
    <submittedName>
        <fullName evidence="7">Bifunctional aspartate transaminase/aspartate 4-decarboxylase</fullName>
        <ecNumber evidence="7">2.6.1.1</ecNumber>
        <ecNumber evidence="7">4.1.1.12</ecNumber>
    </submittedName>
</protein>
<evidence type="ECO:0000313" key="8">
    <source>
        <dbReference type="Proteomes" id="UP001592528"/>
    </source>
</evidence>
<dbReference type="Gene3D" id="3.40.640.10">
    <property type="entry name" value="Type I PLP-dependent aspartate aminotransferase-like (Major domain)"/>
    <property type="match status" value="1"/>
</dbReference>
<dbReference type="PANTHER" id="PTHR46383">
    <property type="entry name" value="ASPARTATE AMINOTRANSFERASE"/>
    <property type="match status" value="1"/>
</dbReference>
<name>A0ABV6UEM0_9ACTN</name>
<comment type="caution">
    <text evidence="7">The sequence shown here is derived from an EMBL/GenBank/DDBJ whole genome shotgun (WGS) entry which is preliminary data.</text>
</comment>
<dbReference type="NCBIfam" id="NF006755">
    <property type="entry name" value="PRK09275.1"/>
    <property type="match status" value="1"/>
</dbReference>
<dbReference type="EC" id="4.1.1.12" evidence="7"/>
<sequence>MPKSSVTREEMHRLATLSPFELKGEFIALAEKYQADQPRQKERSTRAMLNAGRGNPNWVATGPREAYFALGAFALAESRRVWTADNLGGMPELKGVAARFDAFAASHPELPGIALLKDCVDLAAERFGLDRDGWLHELTDGIIGDNYPVPDRMLVNAEQIVRGYLQEELMDSRPPAGAQLDLFATEGGTAAMCYIFDSLLKNGVLKKGDRIALMVPVFTPYIEIPELDTYEFDVVKVEASNFSETGVREWRYPEEEVAKLADPSVRLVCLVNPSNPPSLALSQRVMSQIKGIVETSNPGLLIVTDDVYGTFVDGFRTIAAELPRNTLLVYSYSKHYGCTGHRLGVIGLDRDNVIDEQIAALPEAERERLRKRYGTLTLEPDKIRFIDRLVADSRQVALNHTAGLSLPQQVQMTLFSLFALLPAGKEYKAKVQSIVRQRLELLLEGSGMRISDDPQRAGYYIELDLLAEAERVSGKAFADYLLATYEPVEPLFRLAEQTGVVLLNGGGFDGPEWSVRVSLANLDDLDYLKIGHHLKEIFADYRAEWEASVKQG</sequence>
<evidence type="ECO:0000259" key="6">
    <source>
        <dbReference type="Pfam" id="PF00155"/>
    </source>
</evidence>
<dbReference type="InterPro" id="IPR022518">
    <property type="entry name" value="Aspartate_4-decarboxylase"/>
</dbReference>
<dbReference type="GO" id="GO:0047688">
    <property type="term" value="F:aspartate 4-decarboxylase activity"/>
    <property type="evidence" value="ECO:0007669"/>
    <property type="project" value="UniProtKB-EC"/>
</dbReference>
<evidence type="ECO:0000256" key="5">
    <source>
        <dbReference type="ARBA" id="ARBA00022898"/>
    </source>
</evidence>
<dbReference type="Gene3D" id="1.10.20.110">
    <property type="match status" value="1"/>
</dbReference>
<comment type="cofactor">
    <cofactor evidence="1">
        <name>pyridoxal 5'-phosphate</name>
        <dbReference type="ChEBI" id="CHEBI:597326"/>
    </cofactor>
</comment>
<gene>
    <name evidence="7" type="ORF">ACEZDJ_01170</name>
</gene>